<accession>A0A382SS21</accession>
<name>A0A382SS21_9ZZZZ</name>
<proteinExistence type="predicted"/>
<reference evidence="1" key="1">
    <citation type="submission" date="2018-05" db="EMBL/GenBank/DDBJ databases">
        <authorList>
            <person name="Lanie J.A."/>
            <person name="Ng W.-L."/>
            <person name="Kazmierczak K.M."/>
            <person name="Andrzejewski T.M."/>
            <person name="Davidsen T.M."/>
            <person name="Wayne K.J."/>
            <person name="Tettelin H."/>
            <person name="Glass J.I."/>
            <person name="Rusch D."/>
            <person name="Podicherti R."/>
            <person name="Tsui H.-C.T."/>
            <person name="Winkler M.E."/>
        </authorList>
    </citation>
    <scope>NUCLEOTIDE SEQUENCE</scope>
</reference>
<dbReference type="EMBL" id="UINC01131099">
    <property type="protein sequence ID" value="SVD12593.1"/>
    <property type="molecule type" value="Genomic_DNA"/>
</dbReference>
<organism evidence="1">
    <name type="scientific">marine metagenome</name>
    <dbReference type="NCBI Taxonomy" id="408172"/>
    <lineage>
        <taxon>unclassified sequences</taxon>
        <taxon>metagenomes</taxon>
        <taxon>ecological metagenomes</taxon>
    </lineage>
</organism>
<dbReference type="AlphaFoldDB" id="A0A382SS21"/>
<gene>
    <name evidence="1" type="ORF">METZ01_LOCUS365447</name>
</gene>
<protein>
    <submittedName>
        <fullName evidence="1">Uncharacterized protein</fullName>
    </submittedName>
</protein>
<sequence length="75" mass="8445">MNPNYCPVKAIEEFLGISPHYRSVGRRQGSCGVFGGSWSLSFGGVSPFYPVHFIHGEDRLFFQKINPAMIKILVR</sequence>
<evidence type="ECO:0000313" key="1">
    <source>
        <dbReference type="EMBL" id="SVD12593.1"/>
    </source>
</evidence>